<keyword evidence="1" id="KW-1133">Transmembrane helix</keyword>
<dbReference type="RefSeq" id="WP_043167822.1">
    <property type="nucleotide sequence ID" value="NZ_JDUV01000040.1"/>
</dbReference>
<reference evidence="2 3" key="1">
    <citation type="submission" date="2014-03" db="EMBL/GenBank/DDBJ databases">
        <title>Genomics of Bifidobacteria.</title>
        <authorList>
            <person name="Ventura M."/>
            <person name="Milani C."/>
            <person name="Lugli G.A."/>
        </authorList>
    </citation>
    <scope>NUCLEOTIDE SEQUENCE [LARGE SCALE GENOMIC DNA]</scope>
    <source>
        <strain evidence="2 3">DSM 23973</strain>
    </source>
</reference>
<sequence length="91" mass="10249">MNVFTYGRHCSGYEHPVRPRRLVDRYPAVRWVAANLVLGVVCVVSLWWLLTHMGVLHPVSNLIALVAYAGSATLLLLPHAAKWVARHLPRD</sequence>
<dbReference type="STRING" id="1437609.BCAL_0148"/>
<dbReference type="AlphaFoldDB" id="A0A087ACQ3"/>
<name>A0A087ACQ3_9BIFI</name>
<dbReference type="OrthoDB" id="3240514at2"/>
<evidence type="ECO:0000313" key="2">
    <source>
        <dbReference type="EMBL" id="KFI56553.1"/>
    </source>
</evidence>
<dbReference type="Proteomes" id="UP000029072">
    <property type="component" value="Unassembled WGS sequence"/>
</dbReference>
<keyword evidence="1" id="KW-0472">Membrane</keyword>
<gene>
    <name evidence="2" type="ORF">BCAL_0148</name>
</gene>
<comment type="caution">
    <text evidence="2">The sequence shown here is derived from an EMBL/GenBank/DDBJ whole genome shotgun (WGS) entry which is preliminary data.</text>
</comment>
<feature type="transmembrane region" description="Helical" evidence="1">
    <location>
        <begin position="62"/>
        <end position="81"/>
    </location>
</feature>
<organism evidence="2 3">
    <name type="scientific">Bifidobacterium callitrichos DSM 23973</name>
    <dbReference type="NCBI Taxonomy" id="1437609"/>
    <lineage>
        <taxon>Bacteria</taxon>
        <taxon>Bacillati</taxon>
        <taxon>Actinomycetota</taxon>
        <taxon>Actinomycetes</taxon>
        <taxon>Bifidobacteriales</taxon>
        <taxon>Bifidobacteriaceae</taxon>
        <taxon>Bifidobacterium</taxon>
    </lineage>
</organism>
<feature type="transmembrane region" description="Helical" evidence="1">
    <location>
        <begin position="28"/>
        <end position="50"/>
    </location>
</feature>
<protein>
    <submittedName>
        <fullName evidence="2">Uncharacterized protein</fullName>
    </submittedName>
</protein>
<evidence type="ECO:0000256" key="1">
    <source>
        <dbReference type="SAM" id="Phobius"/>
    </source>
</evidence>
<dbReference type="eggNOG" id="ENOG5031WF5">
    <property type="taxonomic scope" value="Bacteria"/>
</dbReference>
<accession>A0A087ACQ3</accession>
<dbReference type="EMBL" id="JGYS01000001">
    <property type="protein sequence ID" value="KFI56553.1"/>
    <property type="molecule type" value="Genomic_DNA"/>
</dbReference>
<evidence type="ECO:0000313" key="3">
    <source>
        <dbReference type="Proteomes" id="UP000029072"/>
    </source>
</evidence>
<keyword evidence="1" id="KW-0812">Transmembrane</keyword>
<proteinExistence type="predicted"/>